<dbReference type="Gene3D" id="1.10.340.30">
    <property type="entry name" value="Hypothetical protein, domain 2"/>
    <property type="match status" value="1"/>
</dbReference>
<dbReference type="InterPro" id="IPR017441">
    <property type="entry name" value="Protein_kinase_ATP_BS"/>
</dbReference>
<keyword evidence="6" id="KW-0004">4Fe-4S</keyword>
<feature type="compositionally biased region" description="Low complexity" evidence="7">
    <location>
        <begin position="710"/>
        <end position="732"/>
    </location>
</feature>
<dbReference type="GO" id="GO:0051539">
    <property type="term" value="F:4 iron, 4 sulfur cluster binding"/>
    <property type="evidence" value="ECO:0007669"/>
    <property type="project" value="UniProtKB-KW"/>
</dbReference>
<feature type="region of interest" description="Disordered" evidence="7">
    <location>
        <begin position="495"/>
        <end position="519"/>
    </location>
</feature>
<keyword evidence="10" id="KW-1185">Reference proteome</keyword>
<feature type="compositionally biased region" description="Basic and acidic residues" evidence="7">
    <location>
        <begin position="29"/>
        <end position="41"/>
    </location>
</feature>
<dbReference type="GO" id="GO:0045271">
    <property type="term" value="C:respiratory chain complex I"/>
    <property type="evidence" value="ECO:0007669"/>
    <property type="project" value="TreeGrafter"/>
</dbReference>
<dbReference type="PROSITE" id="PS01150">
    <property type="entry name" value="COMPLEX1_20K"/>
    <property type="match status" value="1"/>
</dbReference>
<sequence>MPNACTGPTSSSSSTNDKKLNAPTSAGKRAAEETPEKPEGRKRARKPPIPSSSTQLVPSATESRYFVASAGDDTDALVPAVLTFSFEEAKQHLINADHRFEDIFNKMACKPFENLEQFHPFRGQQISWLAARSIIHKFKRLYDPTLPEKPGEVPRADSFPTPAQVAATELSILRTAGLSTLRLRYNSRSKPQGDGPGFLWTVQDLAKRFADGRLSTQKILSANDEELAEMLIQISYQWVRAHISVRSWNEIKAILEGDLGVQRGIARWTLALHSPSDRFSISPQKINTESSTKKSEPSSQQVDKADSDDDVDEGYLPVLGEMKRPHNSGPNQPIKDEDVDMLGGIPPPFTPSISKTLRKSAGTEIRPLPTTLTLAELRNRIGGKKKIKGALLTPQEMEDLTEHWKPYRSIAILFSVKMRKHGERTERDSQYQKGKAYSERKPVFSEDDLIGFGWVDCVVSLPSSARLGLHSEPEFKPIPTLHPSGFSKTALRKMDDEPSIQDMSPLSKLKPFPSSRQFSGGMSEISELFKSASLSSDSAQGIPPPSYAITSHPIHLRHLSEDRLLSCEITPFFSIIPAPPTGHHYNTEAQLHSLKFPHGHRLSSRFVELYQLEDELGSGGYGFVMTAQHRFSRREVAVKFIIKEKVPEHAWMEDELLGRLPTEVVLLTILDHENVVKFLDLFEDELYFYLVQELHGAPWQRCEENTRQLDSITSTPSLSPSTSERSLESSPEPFTPPAVAYSLFNVDIHTSAGADCLKSSCLGNTFDFGRPEITRRASYDLFECIEQSSDKRFPEPQARHIFAQVVSIVHYLDSRGITHRDIKDENLVIDRDLKVKLIDFGSACAVDLNKPRPFYTQFFGTAAYASSEIILKKRYQAAPAEIWTLGVLLSYLLTGASPFPSVRAASEGRIVVSEPPGVTLSGGAMDLMHRCLDPDPLTRIKIQQYDTSQLHLPESYWRIGATPDSDPGVITQQISAYTFTMSLALKSAVSNAARRAPIRPQVGLQAYRSFSTSLPAGQAEQAIPAPGSAETPATEIAKRGSNQYSLEQPQNRAEYVLSTLDKVTNWARQGSMWPMTFGLACCAVEMMHMAAARYDQDRLGVVFRASPRQSDIMIVAGTLTNKMAPALRKVYDQMPEPRFRRAWLTVTIGWVISMGSCANGGGYYHYSYSVVRGCDRIVPVDIYVPGCPPTAEALLYGMLQLQRKMRRSRKGVIW</sequence>
<dbReference type="GO" id="GO:0015990">
    <property type="term" value="P:electron transport coupled proton transport"/>
    <property type="evidence" value="ECO:0007669"/>
    <property type="project" value="TreeGrafter"/>
</dbReference>
<dbReference type="PANTHER" id="PTHR11995">
    <property type="entry name" value="NADH DEHYDROGENASE"/>
    <property type="match status" value="1"/>
</dbReference>
<feature type="compositionally biased region" description="Polar residues" evidence="7">
    <location>
        <begin position="1"/>
        <end position="15"/>
    </location>
</feature>
<keyword evidence="2 5" id="KW-0547">Nucleotide-binding</keyword>
<proteinExistence type="inferred from homology"/>
<evidence type="ECO:0000313" key="10">
    <source>
        <dbReference type="Proteomes" id="UP000559027"/>
    </source>
</evidence>
<dbReference type="InterPro" id="IPR011257">
    <property type="entry name" value="DNA_glycosylase"/>
</dbReference>
<dbReference type="Gene3D" id="3.40.50.12280">
    <property type="match status" value="1"/>
</dbReference>
<dbReference type="SUPFAM" id="SSF56770">
    <property type="entry name" value="HydA/Nqo6-like"/>
    <property type="match status" value="1"/>
</dbReference>
<evidence type="ECO:0000256" key="3">
    <source>
        <dbReference type="ARBA" id="ARBA00022840"/>
    </source>
</evidence>
<dbReference type="GO" id="GO:0006281">
    <property type="term" value="P:DNA repair"/>
    <property type="evidence" value="ECO:0007669"/>
    <property type="project" value="InterPro"/>
</dbReference>
<feature type="region of interest" description="Disordered" evidence="7">
    <location>
        <begin position="279"/>
        <end position="338"/>
    </location>
</feature>
<dbReference type="PROSITE" id="PS50011">
    <property type="entry name" value="PROTEIN_KINASE_DOM"/>
    <property type="match status" value="1"/>
</dbReference>
<dbReference type="NCBIfam" id="NF005012">
    <property type="entry name" value="PRK06411.1"/>
    <property type="match status" value="1"/>
</dbReference>
<evidence type="ECO:0000256" key="1">
    <source>
        <dbReference type="ARBA" id="ARBA00009173"/>
    </source>
</evidence>
<feature type="binding site" evidence="5">
    <location>
        <position position="643"/>
    </location>
    <ligand>
        <name>ATP</name>
        <dbReference type="ChEBI" id="CHEBI:30616"/>
    </ligand>
</feature>
<dbReference type="Proteomes" id="UP000559027">
    <property type="component" value="Unassembled WGS sequence"/>
</dbReference>
<dbReference type="Pfam" id="PF00069">
    <property type="entry name" value="Pkinase"/>
    <property type="match status" value="2"/>
</dbReference>
<dbReference type="SMART" id="SM00220">
    <property type="entry name" value="S_TKc"/>
    <property type="match status" value="1"/>
</dbReference>
<dbReference type="GO" id="GO:0005524">
    <property type="term" value="F:ATP binding"/>
    <property type="evidence" value="ECO:0007669"/>
    <property type="project" value="UniProtKB-UniRule"/>
</dbReference>
<feature type="region of interest" description="Disordered" evidence="7">
    <location>
        <begin position="1"/>
        <end position="57"/>
    </location>
</feature>
<dbReference type="GO" id="GO:0004672">
    <property type="term" value="F:protein kinase activity"/>
    <property type="evidence" value="ECO:0007669"/>
    <property type="project" value="InterPro"/>
</dbReference>
<evidence type="ECO:0000256" key="2">
    <source>
        <dbReference type="ARBA" id="ARBA00022741"/>
    </source>
</evidence>
<protein>
    <recommendedName>
        <fullName evidence="8">Protein kinase domain-containing protein</fullName>
    </recommendedName>
</protein>
<dbReference type="InterPro" id="IPR006138">
    <property type="entry name" value="NADH_UQ_OxRdtase_20Kd_su"/>
</dbReference>
<keyword evidence="6" id="KW-0408">Iron</keyword>
<comment type="similarity">
    <text evidence="1 6">Belongs to the complex I 20 kDa subunit family.</text>
</comment>
<dbReference type="GO" id="GO:0005739">
    <property type="term" value="C:mitochondrion"/>
    <property type="evidence" value="ECO:0007669"/>
    <property type="project" value="GOC"/>
</dbReference>
<accession>A0A8H5D7Q6</accession>
<dbReference type="Gene3D" id="3.30.200.20">
    <property type="entry name" value="Phosphorylase Kinase, domain 1"/>
    <property type="match status" value="1"/>
</dbReference>
<dbReference type="PROSITE" id="PS00107">
    <property type="entry name" value="PROTEIN_KINASE_ATP"/>
    <property type="match status" value="1"/>
</dbReference>
<dbReference type="OrthoDB" id="10252171at2759"/>
<dbReference type="InterPro" id="IPR006137">
    <property type="entry name" value="NADH_UbQ_OxRdtase-like_20kDa"/>
</dbReference>
<keyword evidence="3 5" id="KW-0067">ATP-binding</keyword>
<keyword evidence="6" id="KW-0479">Metal-binding</keyword>
<keyword evidence="4 6" id="KW-0520">NAD</keyword>
<reference evidence="9 10" key="1">
    <citation type="journal article" date="2020" name="ISME J.">
        <title>Uncovering the hidden diversity of litter-decomposition mechanisms in mushroom-forming fungi.</title>
        <authorList>
            <person name="Floudas D."/>
            <person name="Bentzer J."/>
            <person name="Ahren D."/>
            <person name="Johansson T."/>
            <person name="Persson P."/>
            <person name="Tunlid A."/>
        </authorList>
    </citation>
    <scope>NUCLEOTIDE SEQUENCE [LARGE SCALE GENOMIC DNA]</scope>
    <source>
        <strain evidence="9 10">CBS 146.42</strain>
    </source>
</reference>
<evidence type="ECO:0000259" key="8">
    <source>
        <dbReference type="PROSITE" id="PS50011"/>
    </source>
</evidence>
<dbReference type="GO" id="GO:0046872">
    <property type="term" value="F:metal ion binding"/>
    <property type="evidence" value="ECO:0007669"/>
    <property type="project" value="UniProtKB-KW"/>
</dbReference>
<gene>
    <name evidence="9" type="ORF">D9756_005266</name>
</gene>
<feature type="domain" description="Protein kinase" evidence="8">
    <location>
        <begin position="610"/>
        <end position="952"/>
    </location>
</feature>
<keyword evidence="6" id="KW-0411">Iron-sulfur</keyword>
<dbReference type="GO" id="GO:0032981">
    <property type="term" value="P:mitochondrial respiratory chain complex I assembly"/>
    <property type="evidence" value="ECO:0007669"/>
    <property type="project" value="TreeGrafter"/>
</dbReference>
<evidence type="ECO:0000256" key="5">
    <source>
        <dbReference type="PROSITE-ProRule" id="PRU10141"/>
    </source>
</evidence>
<dbReference type="HAMAP" id="MF_01356">
    <property type="entry name" value="NDH1_NuoB"/>
    <property type="match status" value="1"/>
</dbReference>
<dbReference type="GO" id="GO:0009060">
    <property type="term" value="P:aerobic respiration"/>
    <property type="evidence" value="ECO:0007669"/>
    <property type="project" value="TreeGrafter"/>
</dbReference>
<dbReference type="GO" id="GO:0048038">
    <property type="term" value="F:quinone binding"/>
    <property type="evidence" value="ECO:0007669"/>
    <property type="project" value="InterPro"/>
</dbReference>
<feature type="region of interest" description="Disordered" evidence="7">
    <location>
        <begin position="710"/>
        <end position="733"/>
    </location>
</feature>
<dbReference type="PANTHER" id="PTHR11995:SF14">
    <property type="entry name" value="NADH DEHYDROGENASE [UBIQUINONE] IRON-SULFUR PROTEIN 7, MITOCHONDRIAL"/>
    <property type="match status" value="1"/>
</dbReference>
<dbReference type="NCBIfam" id="TIGR01957">
    <property type="entry name" value="nuoB_fam"/>
    <property type="match status" value="1"/>
</dbReference>
<dbReference type="SUPFAM" id="SSF48150">
    <property type="entry name" value="DNA-glycosylase"/>
    <property type="match status" value="1"/>
</dbReference>
<dbReference type="FunFam" id="3.40.50.12280:FF:000001">
    <property type="entry name" value="NADH-quinone oxidoreductase subunit B 2"/>
    <property type="match status" value="1"/>
</dbReference>
<dbReference type="Gene3D" id="1.10.510.10">
    <property type="entry name" value="Transferase(Phosphotransferase) domain 1"/>
    <property type="match status" value="1"/>
</dbReference>
<dbReference type="InterPro" id="IPR011009">
    <property type="entry name" value="Kinase-like_dom_sf"/>
</dbReference>
<evidence type="ECO:0000256" key="6">
    <source>
        <dbReference type="RuleBase" id="RU004464"/>
    </source>
</evidence>
<organism evidence="9 10">
    <name type="scientific">Leucocoprinus leucothites</name>
    <dbReference type="NCBI Taxonomy" id="201217"/>
    <lineage>
        <taxon>Eukaryota</taxon>
        <taxon>Fungi</taxon>
        <taxon>Dikarya</taxon>
        <taxon>Basidiomycota</taxon>
        <taxon>Agaricomycotina</taxon>
        <taxon>Agaricomycetes</taxon>
        <taxon>Agaricomycetidae</taxon>
        <taxon>Agaricales</taxon>
        <taxon>Agaricineae</taxon>
        <taxon>Agaricaceae</taxon>
        <taxon>Leucocoprinus</taxon>
    </lineage>
</organism>
<dbReference type="AlphaFoldDB" id="A0A8H5D7Q6"/>
<dbReference type="PROSITE" id="PS00108">
    <property type="entry name" value="PROTEIN_KINASE_ST"/>
    <property type="match status" value="1"/>
</dbReference>
<dbReference type="Pfam" id="PF01058">
    <property type="entry name" value="Oxidored_q6"/>
    <property type="match status" value="1"/>
</dbReference>
<name>A0A8H5D7Q6_9AGAR</name>
<evidence type="ECO:0000256" key="4">
    <source>
        <dbReference type="ARBA" id="ARBA00023027"/>
    </source>
</evidence>
<dbReference type="InterPro" id="IPR008271">
    <property type="entry name" value="Ser/Thr_kinase_AS"/>
</dbReference>
<dbReference type="InterPro" id="IPR000719">
    <property type="entry name" value="Prot_kinase_dom"/>
</dbReference>
<feature type="compositionally biased region" description="Low complexity" evidence="7">
    <location>
        <begin position="504"/>
        <end position="515"/>
    </location>
</feature>
<dbReference type="SUPFAM" id="SSF56112">
    <property type="entry name" value="Protein kinase-like (PK-like)"/>
    <property type="match status" value="1"/>
</dbReference>
<evidence type="ECO:0000256" key="7">
    <source>
        <dbReference type="SAM" id="MobiDB-lite"/>
    </source>
</evidence>
<evidence type="ECO:0000313" key="9">
    <source>
        <dbReference type="EMBL" id="KAF5355035.1"/>
    </source>
</evidence>
<dbReference type="GO" id="GO:0008137">
    <property type="term" value="F:NADH dehydrogenase (ubiquinone) activity"/>
    <property type="evidence" value="ECO:0007669"/>
    <property type="project" value="InterPro"/>
</dbReference>
<comment type="caution">
    <text evidence="9">The sequence shown here is derived from an EMBL/GenBank/DDBJ whole genome shotgun (WGS) entry which is preliminary data.</text>
</comment>
<dbReference type="EMBL" id="JAACJO010000008">
    <property type="protein sequence ID" value="KAF5355035.1"/>
    <property type="molecule type" value="Genomic_DNA"/>
</dbReference>